<dbReference type="Gene3D" id="3.20.20.140">
    <property type="entry name" value="Metal-dependent hydrolases"/>
    <property type="match status" value="1"/>
</dbReference>
<dbReference type="InterPro" id="IPR032465">
    <property type="entry name" value="ACMSD"/>
</dbReference>
<feature type="non-terminal residue" evidence="3">
    <location>
        <position position="258"/>
    </location>
</feature>
<dbReference type="EMBL" id="UINC01027666">
    <property type="protein sequence ID" value="SVB07298.1"/>
    <property type="molecule type" value="Genomic_DNA"/>
</dbReference>
<dbReference type="Pfam" id="PF04909">
    <property type="entry name" value="Amidohydro_2"/>
    <property type="match status" value="1"/>
</dbReference>
<proteinExistence type="predicted"/>
<evidence type="ECO:0000313" key="3">
    <source>
        <dbReference type="EMBL" id="SVB07298.1"/>
    </source>
</evidence>
<evidence type="ECO:0000259" key="2">
    <source>
        <dbReference type="Pfam" id="PF04909"/>
    </source>
</evidence>
<dbReference type="AlphaFoldDB" id="A0A382B0Q3"/>
<dbReference type="GO" id="GO:0016787">
    <property type="term" value="F:hydrolase activity"/>
    <property type="evidence" value="ECO:0007669"/>
    <property type="project" value="InterPro"/>
</dbReference>
<evidence type="ECO:0000256" key="1">
    <source>
        <dbReference type="ARBA" id="ARBA00023239"/>
    </source>
</evidence>
<reference evidence="3" key="1">
    <citation type="submission" date="2018-05" db="EMBL/GenBank/DDBJ databases">
        <authorList>
            <person name="Lanie J.A."/>
            <person name="Ng W.-L."/>
            <person name="Kazmierczak K.M."/>
            <person name="Andrzejewski T.M."/>
            <person name="Davidsen T.M."/>
            <person name="Wayne K.J."/>
            <person name="Tettelin H."/>
            <person name="Glass J.I."/>
            <person name="Rusch D."/>
            <person name="Podicherti R."/>
            <person name="Tsui H.-C.T."/>
            <person name="Winkler M.E."/>
        </authorList>
    </citation>
    <scope>NUCLEOTIDE SEQUENCE</scope>
</reference>
<dbReference type="PANTHER" id="PTHR21240:SF30">
    <property type="entry name" value="AMIDOHYDROLASE-RELATED DOMAIN-CONTAINING PROTEIN-RELATED"/>
    <property type="match status" value="1"/>
</dbReference>
<protein>
    <recommendedName>
        <fullName evidence="2">Amidohydrolase-related domain-containing protein</fullName>
    </recommendedName>
</protein>
<dbReference type="GO" id="GO:0019748">
    <property type="term" value="P:secondary metabolic process"/>
    <property type="evidence" value="ECO:0007669"/>
    <property type="project" value="TreeGrafter"/>
</dbReference>
<accession>A0A382B0Q3</accession>
<dbReference type="SUPFAM" id="SSF51556">
    <property type="entry name" value="Metallo-dependent hydrolases"/>
    <property type="match status" value="1"/>
</dbReference>
<feature type="domain" description="Amidohydrolase-related" evidence="2">
    <location>
        <begin position="66"/>
        <end position="239"/>
    </location>
</feature>
<dbReference type="InterPro" id="IPR032466">
    <property type="entry name" value="Metal_Hydrolase"/>
</dbReference>
<gene>
    <name evidence="3" type="ORF">METZ01_LOCUS160152</name>
</gene>
<sequence>MKIMQGKIVFEEHMAIAETLGETRNFAGDSGKWDEFERQILDLGDERLELMDKNGIELAILSNNAPGVQAILDTKEAIEISKKANDAMADAVSKHPKRYAAFAALPMQDPDAASEELRRCVNEMGFKGAMVNGFTQKDVPDSAIYYDIPEYRSFWATVSELDVPFYLHPRMQIPSRAPIYDGHPWLKSSPWGFAVETSIHSLRMCGSGMFDDNPNLKVFIGHLGEHIPYDLWRIDARMRFSRREYRGKRPLGDYFLDN</sequence>
<dbReference type="GO" id="GO:0016831">
    <property type="term" value="F:carboxy-lyase activity"/>
    <property type="evidence" value="ECO:0007669"/>
    <property type="project" value="InterPro"/>
</dbReference>
<dbReference type="PANTHER" id="PTHR21240">
    <property type="entry name" value="2-AMINO-3-CARBOXYLMUCONATE-6-SEMIALDEHYDE DECARBOXYLASE"/>
    <property type="match status" value="1"/>
</dbReference>
<name>A0A382B0Q3_9ZZZZ</name>
<dbReference type="GO" id="GO:0005829">
    <property type="term" value="C:cytosol"/>
    <property type="evidence" value="ECO:0007669"/>
    <property type="project" value="TreeGrafter"/>
</dbReference>
<keyword evidence="1" id="KW-0456">Lyase</keyword>
<organism evidence="3">
    <name type="scientific">marine metagenome</name>
    <dbReference type="NCBI Taxonomy" id="408172"/>
    <lineage>
        <taxon>unclassified sequences</taxon>
        <taxon>metagenomes</taxon>
        <taxon>ecological metagenomes</taxon>
    </lineage>
</organism>
<dbReference type="InterPro" id="IPR006680">
    <property type="entry name" value="Amidohydro-rel"/>
</dbReference>